<evidence type="ECO:0000313" key="1">
    <source>
        <dbReference type="EMBL" id="CDM07170.1"/>
    </source>
</evidence>
<proteinExistence type="predicted"/>
<protein>
    <submittedName>
        <fullName evidence="1">Uncharacterized protein</fullName>
    </submittedName>
</protein>
<dbReference type="Proteomes" id="UP000019380">
    <property type="component" value="Unassembled WGS sequence"/>
</dbReference>
<organism evidence="1 2">
    <name type="scientific">Bacteroides xylanisolvens SD CC 1b</name>
    <dbReference type="NCBI Taxonomy" id="702447"/>
    <lineage>
        <taxon>Bacteria</taxon>
        <taxon>Pseudomonadati</taxon>
        <taxon>Bacteroidota</taxon>
        <taxon>Bacteroidia</taxon>
        <taxon>Bacteroidales</taxon>
        <taxon>Bacteroidaceae</taxon>
        <taxon>Bacteroides</taxon>
    </lineage>
</organism>
<gene>
    <name evidence="1" type="ORF">BN890_47920</name>
</gene>
<sequence>MPLHSNLSSVIENLIIDYVLKRFPSVAICGDKMEQNPYTQLDYMDDLYYYMFMVPDKKNVLSASEKNMQLKFVSYLMNGIKTVKKGSAAGTSGRMLTDERIPLPEGIVAPTYLYDGPLNHFNDPKEVMGFEDTVSVTIPVESMEHHYYSMLRKIERLAKNRMSAGSDENRTHYRLLVYKISQSLK</sequence>
<evidence type="ECO:0000313" key="2">
    <source>
        <dbReference type="Proteomes" id="UP000019380"/>
    </source>
</evidence>
<accession>D4VSR4</accession>
<reference evidence="1 2" key="1">
    <citation type="submission" date="2013-12" db="EMBL/GenBank/DDBJ databases">
        <title>Improved hybrid genome assemblies of Bacteroides xylanisolvens SD CC 1b and Bacteroides xylanisolvens SD CC 2a using Illumina and 454 Sequencing.</title>
        <authorList>
            <person name="Ramaraj T."/>
            <person name="Sundararajan A."/>
            <person name="Mudge J."/>
            <person name="Schilkey F.D."/>
            <person name="Delvecchio V."/>
            <person name="Donlon M."/>
            <person name="Ziemer C."/>
        </authorList>
    </citation>
    <scope>NUCLEOTIDE SEQUENCE [LARGE SCALE GENOMIC DNA]</scope>
</reference>
<name>D4VSR4_9BACE</name>
<comment type="caution">
    <text evidence="1">The sequence shown here is derived from an EMBL/GenBank/DDBJ whole genome shotgun (WGS) entry which is preliminary data.</text>
</comment>
<dbReference type="EMBL" id="CBXG010000050">
    <property type="protein sequence ID" value="CDM07170.1"/>
    <property type="molecule type" value="Genomic_DNA"/>
</dbReference>
<dbReference type="AlphaFoldDB" id="D4VSR4"/>